<feature type="region of interest" description="Disordered" evidence="7">
    <location>
        <begin position="1"/>
        <end position="22"/>
    </location>
</feature>
<evidence type="ECO:0000256" key="8">
    <source>
        <dbReference type="SAM" id="Phobius"/>
    </source>
</evidence>
<dbReference type="EMBL" id="QZVS01000053">
    <property type="protein sequence ID" value="RJT91021.1"/>
    <property type="molecule type" value="Genomic_DNA"/>
</dbReference>
<feature type="transmembrane region" description="Helical" evidence="8">
    <location>
        <begin position="138"/>
        <end position="155"/>
    </location>
</feature>
<dbReference type="Pfam" id="PF13727">
    <property type="entry name" value="CoA_binding_3"/>
    <property type="match status" value="1"/>
</dbReference>
<dbReference type="Proteomes" id="UP000272015">
    <property type="component" value="Unassembled WGS sequence"/>
</dbReference>
<dbReference type="GO" id="GO:0016020">
    <property type="term" value="C:membrane"/>
    <property type="evidence" value="ECO:0007669"/>
    <property type="project" value="UniProtKB-SubCell"/>
</dbReference>
<name>A0A3A5MPJ6_9MICO</name>
<feature type="transmembrane region" description="Helical" evidence="8">
    <location>
        <begin position="161"/>
        <end position="180"/>
    </location>
</feature>
<sequence>MAFEHRVTSQTAPPSTRPTRAPRIATAAKTAQAARAALTGPIPDFSQAPAPDWHRAYAMRVVLTDFLVLIWVVFGVQIAWLGFSTPVNFSNATMTTLSYSTISVVTIFAWMLTLRLYGTRESRVLGTGTAEYKAITDGTLRLFGMIAIIAFLVKIDLARGYILIALPLGLAVLLFSRWIWRQWLGAERRMGRCSSQVLLVGSQASATHLARELGKQPESGYRVVGACIPGTAPSKTAQNLPDTDIPVIGTLDTILVALTKSGADTVIITSADELPPERVRELSWGLEPGRQHLVVAPSLTDIGGPRIHTRPVAGFPLIHVETPSFDGGKRFAKRAFDIVGSGLLLLILSPALIVLASLVALTSVGPVFYRQERVGLNGQLFHMLKFRTMRVNADDQLAALLKEQGTADRPLFKVRNDPRLTRVGGALRKYSLDEFPQLINVLKGDMSLVGPRPQREGEVNLYDSAAHRRLFVKPGMSGLWQVSGRSNLSWEDSIRLDLYYVENWSLTGDIVILWRTMRAVVAPGGDAV</sequence>
<gene>
    <name evidence="10" type="ORF">D6T64_02685</name>
</gene>
<evidence type="ECO:0000256" key="2">
    <source>
        <dbReference type="ARBA" id="ARBA00006464"/>
    </source>
</evidence>
<dbReference type="InterPro" id="IPR003362">
    <property type="entry name" value="Bact_transf"/>
</dbReference>
<dbReference type="NCBIfam" id="TIGR03025">
    <property type="entry name" value="EPS_sugtrans"/>
    <property type="match status" value="1"/>
</dbReference>
<dbReference type="Pfam" id="PF02397">
    <property type="entry name" value="Bac_transf"/>
    <property type="match status" value="1"/>
</dbReference>
<comment type="subcellular location">
    <subcellularLocation>
        <location evidence="1">Membrane</location>
        <topology evidence="1">Multi-pass membrane protein</topology>
    </subcellularLocation>
</comment>
<dbReference type="OrthoDB" id="9808602at2"/>
<organism evidence="10 11">
    <name type="scientific">Cryobacterium melibiosiphilum</name>
    <dbReference type="NCBI Taxonomy" id="995039"/>
    <lineage>
        <taxon>Bacteria</taxon>
        <taxon>Bacillati</taxon>
        <taxon>Actinomycetota</taxon>
        <taxon>Actinomycetes</taxon>
        <taxon>Micrococcales</taxon>
        <taxon>Microbacteriaceae</taxon>
        <taxon>Cryobacterium</taxon>
    </lineage>
</organism>
<accession>A0A3A5MPJ6</accession>
<dbReference type="GO" id="GO:0016780">
    <property type="term" value="F:phosphotransferase activity, for other substituted phosphate groups"/>
    <property type="evidence" value="ECO:0007669"/>
    <property type="project" value="TreeGrafter"/>
</dbReference>
<protein>
    <submittedName>
        <fullName evidence="10">Sugar transferase</fullName>
    </submittedName>
</protein>
<comment type="caution">
    <text evidence="10">The sequence shown here is derived from an EMBL/GenBank/DDBJ whole genome shotgun (WGS) entry which is preliminary data.</text>
</comment>
<proteinExistence type="inferred from homology"/>
<evidence type="ECO:0000256" key="5">
    <source>
        <dbReference type="ARBA" id="ARBA00022989"/>
    </source>
</evidence>
<dbReference type="AlphaFoldDB" id="A0A3A5MPJ6"/>
<evidence type="ECO:0000256" key="4">
    <source>
        <dbReference type="ARBA" id="ARBA00022692"/>
    </source>
</evidence>
<feature type="domain" description="Bacterial sugar transferase" evidence="9">
    <location>
        <begin position="333"/>
        <end position="521"/>
    </location>
</feature>
<feature type="transmembrane region" description="Helical" evidence="8">
    <location>
        <begin position="338"/>
        <end position="361"/>
    </location>
</feature>
<keyword evidence="6 8" id="KW-0472">Membrane</keyword>
<keyword evidence="11" id="KW-1185">Reference proteome</keyword>
<evidence type="ECO:0000313" key="10">
    <source>
        <dbReference type="EMBL" id="RJT91021.1"/>
    </source>
</evidence>
<feature type="transmembrane region" description="Helical" evidence="8">
    <location>
        <begin position="95"/>
        <end position="117"/>
    </location>
</feature>
<comment type="similarity">
    <text evidence="2">Belongs to the bacterial sugar transferase family.</text>
</comment>
<feature type="compositionally biased region" description="Low complexity" evidence="7">
    <location>
        <begin position="8"/>
        <end position="22"/>
    </location>
</feature>
<keyword evidence="4 8" id="KW-0812">Transmembrane</keyword>
<evidence type="ECO:0000259" key="9">
    <source>
        <dbReference type="Pfam" id="PF02397"/>
    </source>
</evidence>
<dbReference type="PANTHER" id="PTHR30576:SF10">
    <property type="entry name" value="SLL5057 PROTEIN"/>
    <property type="match status" value="1"/>
</dbReference>
<evidence type="ECO:0000313" key="11">
    <source>
        <dbReference type="Proteomes" id="UP000272015"/>
    </source>
</evidence>
<reference evidence="10 11" key="1">
    <citation type="submission" date="2018-09" db="EMBL/GenBank/DDBJ databases">
        <title>Novel species of Cryobacterium.</title>
        <authorList>
            <person name="Liu Q."/>
            <person name="Xin Y.-H."/>
        </authorList>
    </citation>
    <scope>NUCLEOTIDE SEQUENCE [LARGE SCALE GENOMIC DNA]</scope>
    <source>
        <strain evidence="10 11">Hh39</strain>
    </source>
</reference>
<dbReference type="RefSeq" id="WP_119971206.1">
    <property type="nucleotide sequence ID" value="NZ_JBHSQA010000029.1"/>
</dbReference>
<evidence type="ECO:0000256" key="7">
    <source>
        <dbReference type="SAM" id="MobiDB-lite"/>
    </source>
</evidence>
<keyword evidence="3 10" id="KW-0808">Transferase</keyword>
<dbReference type="Gene3D" id="3.40.50.720">
    <property type="entry name" value="NAD(P)-binding Rossmann-like Domain"/>
    <property type="match status" value="1"/>
</dbReference>
<evidence type="ECO:0000256" key="1">
    <source>
        <dbReference type="ARBA" id="ARBA00004141"/>
    </source>
</evidence>
<keyword evidence="5 8" id="KW-1133">Transmembrane helix</keyword>
<feature type="transmembrane region" description="Helical" evidence="8">
    <location>
        <begin position="61"/>
        <end position="83"/>
    </location>
</feature>
<evidence type="ECO:0000256" key="6">
    <source>
        <dbReference type="ARBA" id="ARBA00023136"/>
    </source>
</evidence>
<evidence type="ECO:0000256" key="3">
    <source>
        <dbReference type="ARBA" id="ARBA00022679"/>
    </source>
</evidence>
<dbReference type="InterPro" id="IPR017475">
    <property type="entry name" value="EPS_sugar_tfrase"/>
</dbReference>
<dbReference type="PANTHER" id="PTHR30576">
    <property type="entry name" value="COLANIC BIOSYNTHESIS UDP-GLUCOSE LIPID CARRIER TRANSFERASE"/>
    <property type="match status" value="1"/>
</dbReference>